<dbReference type="AlphaFoldDB" id="A0A109QAZ5"/>
<evidence type="ECO:0000256" key="2">
    <source>
        <dbReference type="HAMAP-Rule" id="MF_00994"/>
    </source>
</evidence>
<keyword evidence="5" id="KW-1185">Reference proteome</keyword>
<feature type="binding site" evidence="2">
    <location>
        <position position="357"/>
    </location>
    <ligand>
        <name>Fe cation</name>
        <dbReference type="ChEBI" id="CHEBI:24875"/>
    </ligand>
</feature>
<reference evidence="4 5" key="1">
    <citation type="submission" date="2016-01" db="EMBL/GenBank/DDBJ databases">
        <title>Genome sequence of Ca. Arsenophonus lipopteni, the exclusive symbiont of a blood sucking fly Lipoptena cervi (Diptera: Hippoboscidae).</title>
        <authorList>
            <person name="Novakova E."/>
            <person name="Hypsa V."/>
            <person name="Nguyen P."/>
            <person name="Husnik F."/>
            <person name="Darby A.C."/>
        </authorList>
    </citation>
    <scope>NUCLEOTIDE SEQUENCE [LARGE SCALE GENOMIC DNA]</scope>
    <source>
        <strain evidence="4 5">CB</strain>
    </source>
</reference>
<dbReference type="HAMAP" id="MF_00994">
    <property type="entry name" value="LPS_assembly_LapB"/>
    <property type="match status" value="1"/>
</dbReference>
<evidence type="ECO:0000256" key="1">
    <source>
        <dbReference type="ARBA" id="ARBA00022723"/>
    </source>
</evidence>
<dbReference type="InterPro" id="IPR030865">
    <property type="entry name" value="LapB"/>
</dbReference>
<dbReference type="EMBL" id="CP013920">
    <property type="protein sequence ID" value="AMA64646.1"/>
    <property type="molecule type" value="Genomic_DNA"/>
</dbReference>
<feature type="binding site" evidence="2">
    <location>
        <position position="371"/>
    </location>
    <ligand>
        <name>Fe cation</name>
        <dbReference type="ChEBI" id="CHEBI:24875"/>
    </ligand>
</feature>
<dbReference type="STRING" id="634113.AUT07_00053"/>
<keyword evidence="2" id="KW-0812">Transmembrane</keyword>
<dbReference type="Pfam" id="PF18073">
    <property type="entry name" value="Zn_ribbon_LapB"/>
    <property type="match status" value="1"/>
</dbReference>
<feature type="topological domain" description="Cytoplasmic" evidence="2">
    <location>
        <begin position="21"/>
        <end position="389"/>
    </location>
</feature>
<feature type="binding site" evidence="2">
    <location>
        <position position="374"/>
    </location>
    <ligand>
        <name>Fe cation</name>
        <dbReference type="ChEBI" id="CHEBI:24875"/>
    </ligand>
</feature>
<comment type="similarity">
    <text evidence="2">Belongs to the LapB family.</text>
</comment>
<sequence>MLELLFILLPISAAYGWYKGRRSVQQDKRKNIERLSREYVAGINFILSNQEDKEVNLFLDILKKDSSVFEAHLTLGNLFRSIGEIERAIRIHQSLFENNSLSFNQKLLATQQLGRDYLSAGVYDRARNIFLQLVDKQNFRFSALQSLLTIYQATSDWHKAINIAKKLVKMGNPQLKEEIAHFYCELALLKLTANDLDGAFFLLNQASKSDKNGARVSIMKGRIHIARGEYDKAISVLKQVFNQDKDLANDTLSMLYECYDHLSVWNDWESYIRQCVTANCGATAQLYLAEIIEKRNGPEKAQIFIKQQIEIYPTMRLFCKLIDYHLADIEEGNTKEILKLIRNMVSEQIRLKPAYCCRKCGFNAHSLYWSCPSCRSWDTIKPIKGLNGQ</sequence>
<dbReference type="Proteomes" id="UP000069926">
    <property type="component" value="Chromosome"/>
</dbReference>
<organism evidence="4 5">
    <name type="scientific">Candidatus Arsenophonus lipoptenae</name>
    <dbReference type="NCBI Taxonomy" id="634113"/>
    <lineage>
        <taxon>Bacteria</taxon>
        <taxon>Pseudomonadati</taxon>
        <taxon>Pseudomonadota</taxon>
        <taxon>Gammaproteobacteria</taxon>
        <taxon>Enterobacterales</taxon>
        <taxon>Morganellaceae</taxon>
        <taxon>Arsenophonus</taxon>
    </lineage>
</organism>
<keyword evidence="2" id="KW-1003">Cell membrane</keyword>
<dbReference type="KEGG" id="asy:AUT07_00053"/>
<dbReference type="RefSeq" id="WP_066282604.1">
    <property type="nucleotide sequence ID" value="NZ_CP013920.1"/>
</dbReference>
<dbReference type="Gene3D" id="1.25.40.10">
    <property type="entry name" value="Tetratricopeptide repeat domain"/>
    <property type="match status" value="1"/>
</dbReference>
<keyword evidence="2" id="KW-0802">TPR repeat</keyword>
<comment type="subcellular location">
    <subcellularLocation>
        <location evidence="2">Cell inner membrane</location>
        <topology evidence="2">Single-pass membrane protein</topology>
        <orientation evidence="2">Cytoplasmic side</orientation>
    </subcellularLocation>
</comment>
<dbReference type="Pfam" id="PF14559">
    <property type="entry name" value="TPR_19"/>
    <property type="match status" value="1"/>
</dbReference>
<dbReference type="NCBIfam" id="NF008757">
    <property type="entry name" value="PRK11788.1-5"/>
    <property type="match status" value="1"/>
</dbReference>
<dbReference type="GO" id="GO:0005506">
    <property type="term" value="F:iron ion binding"/>
    <property type="evidence" value="ECO:0007669"/>
    <property type="project" value="UniProtKB-UniRule"/>
</dbReference>
<dbReference type="GO" id="GO:0008653">
    <property type="term" value="P:lipopolysaccharide metabolic process"/>
    <property type="evidence" value="ECO:0007669"/>
    <property type="project" value="InterPro"/>
</dbReference>
<comment type="function">
    <text evidence="2">Modulates cellular lipopolysaccharide (LPS) levels by regulating LpxC, which is involved in lipid A biosynthesis. May act by modulating the proteolytic activity of FtsH towards LpxC. May also coordinate assembly of proteins involved in LPS synthesis at the plasma membrane.</text>
</comment>
<proteinExistence type="inferred from homology"/>
<evidence type="ECO:0000313" key="4">
    <source>
        <dbReference type="EMBL" id="AMA64646.1"/>
    </source>
</evidence>
<dbReference type="NCBIfam" id="NF008756">
    <property type="entry name" value="PRK11788.1-4"/>
    <property type="match status" value="1"/>
</dbReference>
<evidence type="ECO:0000259" key="3">
    <source>
        <dbReference type="Pfam" id="PF18073"/>
    </source>
</evidence>
<keyword evidence="2" id="KW-0408">Iron</keyword>
<dbReference type="GO" id="GO:0009898">
    <property type="term" value="C:cytoplasmic side of plasma membrane"/>
    <property type="evidence" value="ECO:0007669"/>
    <property type="project" value="UniProtKB-UniRule"/>
</dbReference>
<feature type="domain" description="LapB rubredoxin metal binding" evidence="3">
    <location>
        <begin position="355"/>
        <end position="382"/>
    </location>
</feature>
<feature type="binding site" evidence="2">
    <location>
        <position position="360"/>
    </location>
    <ligand>
        <name>Fe cation</name>
        <dbReference type="ChEBI" id="CHEBI:24875"/>
    </ligand>
</feature>
<dbReference type="InterPro" id="IPR011990">
    <property type="entry name" value="TPR-like_helical_dom_sf"/>
</dbReference>
<keyword evidence="2" id="KW-0997">Cell inner membrane</keyword>
<protein>
    <recommendedName>
        <fullName evidence="2">Lipopolysaccharide assembly protein B</fullName>
    </recommendedName>
</protein>
<keyword evidence="2" id="KW-0472">Membrane</keyword>
<evidence type="ECO:0000313" key="5">
    <source>
        <dbReference type="Proteomes" id="UP000069926"/>
    </source>
</evidence>
<keyword evidence="2" id="KW-0677">Repeat</keyword>
<dbReference type="SUPFAM" id="SSF48452">
    <property type="entry name" value="TPR-like"/>
    <property type="match status" value="1"/>
</dbReference>
<gene>
    <name evidence="2" type="primary">lapB</name>
    <name evidence="4" type="ORF">AUT07_00053</name>
</gene>
<dbReference type="NCBIfam" id="NF008753">
    <property type="entry name" value="PRK11788.1-1"/>
    <property type="match status" value="1"/>
</dbReference>
<dbReference type="GO" id="GO:0046890">
    <property type="term" value="P:regulation of lipid biosynthetic process"/>
    <property type="evidence" value="ECO:0007669"/>
    <property type="project" value="UniProtKB-UniRule"/>
</dbReference>
<keyword evidence="1 2" id="KW-0479">Metal-binding</keyword>
<dbReference type="OrthoDB" id="507476at2"/>
<name>A0A109QAZ5_9GAMM</name>
<keyword evidence="2" id="KW-1133">Transmembrane helix</keyword>
<dbReference type="PATRIC" id="fig|634113.3.peg.50"/>
<accession>A0A109QAZ5</accession>
<dbReference type="InterPro" id="IPR019734">
    <property type="entry name" value="TPR_rpt"/>
</dbReference>
<dbReference type="InterPro" id="IPR041166">
    <property type="entry name" value="Rubredoxin_2"/>
</dbReference>
<dbReference type="SMART" id="SM00028">
    <property type="entry name" value="TPR"/>
    <property type="match status" value="4"/>
</dbReference>